<reference evidence="4" key="1">
    <citation type="journal article" date="2017" name="Nature">
        <title>Asgard archaea illuminate the origin of eukaryotic cellular complexity.</title>
        <authorList>
            <person name="Zaremba-Niedzwiedzka K."/>
            <person name="Caceres E.F."/>
            <person name="Saw J.H."/>
            <person name="Backstrom D."/>
            <person name="Juzokaite L."/>
            <person name="Vancaester E."/>
            <person name="Seitz K.W."/>
            <person name="Anantharaman K."/>
            <person name="Starnawski P."/>
            <person name="Kjeldsen K.U."/>
            <person name="Scott M.B."/>
            <person name="Nunoura T."/>
            <person name="Banfield J.F."/>
            <person name="Schramm A."/>
            <person name="Baker B.J."/>
            <person name="Spang A."/>
            <person name="Ettema T.J.G."/>
        </authorList>
    </citation>
    <scope>NUCLEOTIDE SEQUENCE</scope>
    <source>
        <strain evidence="4">LCB_4</strain>
    </source>
</reference>
<comment type="similarity">
    <text evidence="1 3">Belongs to the short-chain dehydrogenases/reductases (SDR) family.</text>
</comment>
<reference evidence="4" key="2">
    <citation type="journal article" date="2022" name="Nat. Microbiol.">
        <title>A closed Candidatus Odinarchaeum chromosome exposes Asgard archaeal viruses.</title>
        <authorList>
            <person name="Tamarit D."/>
            <person name="Caceres E.F."/>
            <person name="Krupovic M."/>
            <person name="Nijland R."/>
            <person name="Eme L."/>
            <person name="Robinson N.P."/>
            <person name="Ettema T.J.G."/>
        </authorList>
    </citation>
    <scope>NUCLEOTIDE SEQUENCE</scope>
    <source>
        <strain evidence="4">LCB_4</strain>
    </source>
</reference>
<dbReference type="Pfam" id="PF00106">
    <property type="entry name" value="adh_short"/>
    <property type="match status" value="1"/>
</dbReference>
<evidence type="ECO:0000256" key="1">
    <source>
        <dbReference type="ARBA" id="ARBA00006484"/>
    </source>
</evidence>
<dbReference type="InterPro" id="IPR036291">
    <property type="entry name" value="NAD(P)-bd_dom_sf"/>
</dbReference>
<sequence length="268" mass="28690">MRLKGKIAVITGAATGIGAATAKLFAKEGAKIVIGDINETDAMKTIEEIKKEGGEAVFCKTDVSKWEDCKNLIDFAVKKYGRVDILHNNAGIGPLGDAESTSVELWNKVLAVNLSSVFYCSKAVIPYMKKQGGGVIVNTASNWGFVAQPGWEAYHASKGGVVMLTKAMAIDYAKYNIRINALCPGYVDTPLLRKAVAASADPEKEWEDMGKLATPLEMAYGALFLASDESSHAVGTCLILDNGETARGGMVRDHLPAKGENPFKKSKK</sequence>
<organism evidence="4 5">
    <name type="scientific">Odinarchaeota yellowstonii (strain LCB_4)</name>
    <dbReference type="NCBI Taxonomy" id="1841599"/>
    <lineage>
        <taxon>Archaea</taxon>
        <taxon>Promethearchaeati</taxon>
        <taxon>Candidatus Odinarchaeota</taxon>
        <taxon>Candidatus Odinarchaeia</taxon>
        <taxon>Candidatus Odinarchaeales</taxon>
        <taxon>Candidatus Odinarchaeaceae</taxon>
        <taxon>Candidatus Odinarchaeum</taxon>
    </lineage>
</organism>
<dbReference type="EC" id="1.1.1.47" evidence="4"/>
<gene>
    <name evidence="4" type="ORF">OdinLCB4_006895</name>
</gene>
<accession>A0AAF0D202</accession>
<evidence type="ECO:0000256" key="3">
    <source>
        <dbReference type="RuleBase" id="RU000363"/>
    </source>
</evidence>
<evidence type="ECO:0000313" key="5">
    <source>
        <dbReference type="Proteomes" id="UP000186851"/>
    </source>
</evidence>
<dbReference type="Proteomes" id="UP000186851">
    <property type="component" value="Chromosome"/>
</dbReference>
<dbReference type="FunFam" id="3.40.50.720:FF:000084">
    <property type="entry name" value="Short-chain dehydrogenase reductase"/>
    <property type="match status" value="1"/>
</dbReference>
<dbReference type="GO" id="GO:0047936">
    <property type="term" value="F:glucose 1-dehydrogenase [NAD(P)+] activity"/>
    <property type="evidence" value="ECO:0007669"/>
    <property type="project" value="UniProtKB-EC"/>
</dbReference>
<proteinExistence type="inferred from homology"/>
<dbReference type="EMBL" id="CP091871">
    <property type="protein sequence ID" value="WEU40191.1"/>
    <property type="molecule type" value="Genomic_DNA"/>
</dbReference>
<dbReference type="SUPFAM" id="SSF51735">
    <property type="entry name" value="NAD(P)-binding Rossmann-fold domains"/>
    <property type="match status" value="1"/>
</dbReference>
<dbReference type="PRINTS" id="PR00080">
    <property type="entry name" value="SDRFAMILY"/>
</dbReference>
<dbReference type="AlphaFoldDB" id="A0AAF0D202"/>
<dbReference type="Gene3D" id="3.40.50.720">
    <property type="entry name" value="NAD(P)-binding Rossmann-like Domain"/>
    <property type="match status" value="1"/>
</dbReference>
<dbReference type="KEGG" id="oyw:OdinLCB4_006895"/>
<dbReference type="NCBIfam" id="NF005559">
    <property type="entry name" value="PRK07231.1"/>
    <property type="match status" value="1"/>
</dbReference>
<dbReference type="InterPro" id="IPR002347">
    <property type="entry name" value="SDR_fam"/>
</dbReference>
<evidence type="ECO:0000313" key="4">
    <source>
        <dbReference type="EMBL" id="WEU40191.1"/>
    </source>
</evidence>
<protein>
    <submittedName>
        <fullName evidence="4">Glucose 1-dehydrogenase</fullName>
        <ecNumber evidence="4">1.1.1.47</ecNumber>
    </submittedName>
</protein>
<dbReference type="PANTHER" id="PTHR24321:SF8">
    <property type="entry name" value="ESTRADIOL 17-BETA-DEHYDROGENASE 8-RELATED"/>
    <property type="match status" value="1"/>
</dbReference>
<keyword evidence="2 4" id="KW-0560">Oxidoreductase</keyword>
<dbReference type="CDD" id="cd05233">
    <property type="entry name" value="SDR_c"/>
    <property type="match status" value="1"/>
</dbReference>
<dbReference type="PRINTS" id="PR00081">
    <property type="entry name" value="GDHRDH"/>
</dbReference>
<evidence type="ECO:0000256" key="2">
    <source>
        <dbReference type="ARBA" id="ARBA00023002"/>
    </source>
</evidence>
<dbReference type="PANTHER" id="PTHR24321">
    <property type="entry name" value="DEHYDROGENASES, SHORT CHAIN"/>
    <property type="match status" value="1"/>
</dbReference>
<name>A0AAF0D202_ODILC</name>